<sequence>MLDHALPSLDSWVLFFSEQELPVLRHTVRRLEEARERMDSISGREIASIILQDPMMTVRMLAYIQPLRGSRLRNDVTTIDQAVVLLGIEPFFKKFENLPMVEDTLKEQPQALLGLINVVRRAQRAAQYAYDWALWRHDLNMEEIVVATLLHELPELLLWCCAPKLALQIKALQKSDRALRSVTAQETVLGAHFAEMQQALCRAWNLPELMLKLTDEEQASAPRVRNVLLAVNLARHSANGWDDAALPDDYRDIAEFLHVHVYTVMKKAGAPIPPEMEAAELGLSDEAEAGTADPTEPPAQPQ</sequence>
<dbReference type="InterPro" id="IPR052340">
    <property type="entry name" value="RNase_Y/CdgJ"/>
</dbReference>
<dbReference type="Gene3D" id="1.10.3210.10">
    <property type="entry name" value="Hypothetical protein af1432"/>
    <property type="match status" value="1"/>
</dbReference>
<dbReference type="PANTHER" id="PTHR33525:SF4">
    <property type="entry name" value="CYCLIC DI-GMP PHOSPHODIESTERASE CDGJ"/>
    <property type="match status" value="1"/>
</dbReference>
<proteinExistence type="predicted"/>
<reference evidence="3 4" key="1">
    <citation type="journal article" date="2012" name="J. Bacteriol.">
        <title>Complete genome sequence of the anaerobic perchlorate-reducing bacterium Azospira suillum strain PS.</title>
        <authorList>
            <person name="Byrne-Bailey K.G."/>
            <person name="Coates J.D."/>
        </authorList>
    </citation>
    <scope>NUCLEOTIDE SEQUENCE [LARGE SCALE GENOMIC DNA]</scope>
    <source>
        <strain evidence="4">ATCC BAA-33 / DSM 13638 / PS</strain>
    </source>
</reference>
<dbReference type="RefSeq" id="WP_014236971.1">
    <property type="nucleotide sequence ID" value="NC_016616.1"/>
</dbReference>
<gene>
    <name evidence="3" type="ordered locus">Dsui_1898</name>
</gene>
<dbReference type="Proteomes" id="UP000005633">
    <property type="component" value="Chromosome"/>
</dbReference>
<feature type="domain" description="HDOD" evidence="2">
    <location>
        <begin position="21"/>
        <end position="220"/>
    </location>
</feature>
<dbReference type="InterPro" id="IPR013976">
    <property type="entry name" value="HDOD"/>
</dbReference>
<dbReference type="PROSITE" id="PS51833">
    <property type="entry name" value="HDOD"/>
    <property type="match status" value="1"/>
</dbReference>
<evidence type="ECO:0000313" key="4">
    <source>
        <dbReference type="Proteomes" id="UP000005633"/>
    </source>
</evidence>
<evidence type="ECO:0000256" key="1">
    <source>
        <dbReference type="SAM" id="MobiDB-lite"/>
    </source>
</evidence>
<dbReference type="KEGG" id="dsu:Dsui_1898"/>
<evidence type="ECO:0000313" key="3">
    <source>
        <dbReference type="EMBL" id="AEV26273.1"/>
    </source>
</evidence>
<evidence type="ECO:0000259" key="2">
    <source>
        <dbReference type="PROSITE" id="PS51833"/>
    </source>
</evidence>
<dbReference type="OrthoDB" id="9126875at2"/>
<protein>
    <submittedName>
        <fullName evidence="3">Putative signal transduction protein</fullName>
    </submittedName>
</protein>
<dbReference type="PANTHER" id="PTHR33525">
    <property type="match status" value="1"/>
</dbReference>
<dbReference type="AlphaFoldDB" id="G8QHC8"/>
<name>G8QHC8_AZOOP</name>
<dbReference type="HOGENOM" id="CLU_942058_0_0_4"/>
<dbReference type="Pfam" id="PF08668">
    <property type="entry name" value="HDOD"/>
    <property type="match status" value="1"/>
</dbReference>
<dbReference type="SUPFAM" id="SSF109604">
    <property type="entry name" value="HD-domain/PDEase-like"/>
    <property type="match status" value="1"/>
</dbReference>
<dbReference type="eggNOG" id="COG1639">
    <property type="taxonomic scope" value="Bacteria"/>
</dbReference>
<dbReference type="EMBL" id="CP003153">
    <property type="protein sequence ID" value="AEV26273.1"/>
    <property type="molecule type" value="Genomic_DNA"/>
</dbReference>
<dbReference type="STRING" id="640081.Dsui_1898"/>
<organism evidence="3 4">
    <name type="scientific">Azospira oryzae (strain ATCC BAA-33 / DSM 13638 / PS)</name>
    <name type="common">Dechlorosoma suillum</name>
    <dbReference type="NCBI Taxonomy" id="640081"/>
    <lineage>
        <taxon>Bacteria</taxon>
        <taxon>Pseudomonadati</taxon>
        <taxon>Pseudomonadota</taxon>
        <taxon>Betaproteobacteria</taxon>
        <taxon>Rhodocyclales</taxon>
        <taxon>Rhodocyclaceae</taxon>
        <taxon>Azospira</taxon>
    </lineage>
</organism>
<accession>G8QHC8</accession>
<feature type="region of interest" description="Disordered" evidence="1">
    <location>
        <begin position="275"/>
        <end position="302"/>
    </location>
</feature>